<gene>
    <name evidence="2" type="ORF">SERLA73DRAFT_77067</name>
</gene>
<sequence>MPSDPPLSDKLSKLSPNPNSDPTLELTESLESELLDDDVERPIDNWAGCFREASKLLSSIVLSTHSYDSDFVYLIENSSIPDPFWLLKIFQRLLRTTLFSLAMHGG</sequence>
<feature type="region of interest" description="Disordered" evidence="1">
    <location>
        <begin position="1"/>
        <end position="24"/>
    </location>
</feature>
<organism evidence="3">
    <name type="scientific">Serpula lacrymans var. lacrymans (strain S7.3)</name>
    <name type="common">Dry rot fungus</name>
    <dbReference type="NCBI Taxonomy" id="936435"/>
    <lineage>
        <taxon>Eukaryota</taxon>
        <taxon>Fungi</taxon>
        <taxon>Dikarya</taxon>
        <taxon>Basidiomycota</taxon>
        <taxon>Agaricomycotina</taxon>
        <taxon>Agaricomycetes</taxon>
        <taxon>Agaricomycetidae</taxon>
        <taxon>Boletales</taxon>
        <taxon>Coniophorineae</taxon>
        <taxon>Serpulaceae</taxon>
        <taxon>Serpula</taxon>
    </lineage>
</organism>
<reference evidence="3" key="1">
    <citation type="journal article" date="2011" name="Science">
        <title>The plant cell wall-decomposing machinery underlies the functional diversity of forest fungi.</title>
        <authorList>
            <person name="Eastwood D.C."/>
            <person name="Floudas D."/>
            <person name="Binder M."/>
            <person name="Majcherczyk A."/>
            <person name="Schneider P."/>
            <person name="Aerts A."/>
            <person name="Asiegbu F.O."/>
            <person name="Baker S.E."/>
            <person name="Barry K."/>
            <person name="Bendiksby M."/>
            <person name="Blumentritt M."/>
            <person name="Coutinho P.M."/>
            <person name="Cullen D."/>
            <person name="de Vries R.P."/>
            <person name="Gathman A."/>
            <person name="Goodell B."/>
            <person name="Henrissat B."/>
            <person name="Ihrmark K."/>
            <person name="Kauserud H."/>
            <person name="Kohler A."/>
            <person name="LaButti K."/>
            <person name="Lapidus A."/>
            <person name="Lavin J.L."/>
            <person name="Lee Y.-H."/>
            <person name="Lindquist E."/>
            <person name="Lilly W."/>
            <person name="Lucas S."/>
            <person name="Morin E."/>
            <person name="Murat C."/>
            <person name="Oguiza J.A."/>
            <person name="Park J."/>
            <person name="Pisabarro A.G."/>
            <person name="Riley R."/>
            <person name="Rosling A."/>
            <person name="Salamov A."/>
            <person name="Schmidt O."/>
            <person name="Schmutz J."/>
            <person name="Skrede I."/>
            <person name="Stenlid J."/>
            <person name="Wiebenga A."/>
            <person name="Xie X."/>
            <person name="Kuees U."/>
            <person name="Hibbett D.S."/>
            <person name="Hoffmeister D."/>
            <person name="Hoegberg N."/>
            <person name="Martin F."/>
            <person name="Grigoriev I.V."/>
            <person name="Watkinson S.C."/>
        </authorList>
    </citation>
    <scope>NUCLEOTIDE SEQUENCE [LARGE SCALE GENOMIC DNA]</scope>
    <source>
        <strain evidence="3">strain S7.3</strain>
    </source>
</reference>
<evidence type="ECO:0000256" key="1">
    <source>
        <dbReference type="SAM" id="MobiDB-lite"/>
    </source>
</evidence>
<name>F8Q901_SERL3</name>
<proteinExistence type="predicted"/>
<evidence type="ECO:0000313" key="3">
    <source>
        <dbReference type="Proteomes" id="UP000008063"/>
    </source>
</evidence>
<dbReference type="Proteomes" id="UP000008063">
    <property type="component" value="Unassembled WGS sequence"/>
</dbReference>
<keyword evidence="3" id="KW-1185">Reference proteome</keyword>
<dbReference type="EMBL" id="GL945486">
    <property type="protein sequence ID" value="EGN95056.1"/>
    <property type="molecule type" value="Genomic_DNA"/>
</dbReference>
<protein>
    <submittedName>
        <fullName evidence="2">Uncharacterized protein</fullName>
    </submittedName>
</protein>
<dbReference type="HOGENOM" id="CLU_2514028_0_0_1"/>
<evidence type="ECO:0000313" key="2">
    <source>
        <dbReference type="EMBL" id="EGN95056.1"/>
    </source>
</evidence>
<accession>F8Q901</accession>
<dbReference type="InParanoid" id="F8Q901"/>
<dbReference type="AlphaFoldDB" id="F8Q901"/>